<keyword evidence="2" id="KW-0547">Nucleotide-binding</keyword>
<keyword evidence="1" id="KW-0813">Transport</keyword>
<dbReference type="RefSeq" id="WP_346824394.1">
    <property type="nucleotide sequence ID" value="NZ_JBDKWZ010000024.1"/>
</dbReference>
<accession>A0AAW9SH14</accession>
<dbReference type="PANTHER" id="PTHR42939:SF1">
    <property type="entry name" value="ABC TRANSPORTER ATP-BINDING PROTEIN ALBC-RELATED"/>
    <property type="match status" value="1"/>
</dbReference>
<protein>
    <submittedName>
        <fullName evidence="5">ABC transporter ATP-binding protein</fullName>
    </submittedName>
</protein>
<evidence type="ECO:0000256" key="2">
    <source>
        <dbReference type="ARBA" id="ARBA00022741"/>
    </source>
</evidence>
<dbReference type="InterPro" id="IPR017871">
    <property type="entry name" value="ABC_transporter-like_CS"/>
</dbReference>
<proteinExistence type="predicted"/>
<evidence type="ECO:0000256" key="1">
    <source>
        <dbReference type="ARBA" id="ARBA00022448"/>
    </source>
</evidence>
<dbReference type="InterPro" id="IPR051782">
    <property type="entry name" value="ABC_Transporter_VariousFunc"/>
</dbReference>
<dbReference type="SUPFAM" id="SSF52540">
    <property type="entry name" value="P-loop containing nucleoside triphosphate hydrolases"/>
    <property type="match status" value="1"/>
</dbReference>
<dbReference type="InterPro" id="IPR003593">
    <property type="entry name" value="AAA+_ATPase"/>
</dbReference>
<dbReference type="Gene3D" id="3.40.50.300">
    <property type="entry name" value="P-loop containing nucleotide triphosphate hydrolases"/>
    <property type="match status" value="1"/>
</dbReference>
<dbReference type="InterPro" id="IPR003439">
    <property type="entry name" value="ABC_transporter-like_ATP-bd"/>
</dbReference>
<dbReference type="PROSITE" id="PS00211">
    <property type="entry name" value="ABC_TRANSPORTER_1"/>
    <property type="match status" value="1"/>
</dbReference>
<dbReference type="SMART" id="SM00382">
    <property type="entry name" value="AAA"/>
    <property type="match status" value="1"/>
</dbReference>
<sequence length="236" mass="25774">MKYILEAKDLSKRYQDKLALKGLNLQLETSEIFCLLGQNGAGKSTTINLLLGFLQPTSGAAFIHGLEVAQNPLAILKHLAYIPEQVMLYPNLTGLENLSLFSGLAGFSYSQEELMAYLQQAGLPANAAGKRVGTYSKGMRQKVGIAIAIAKHAKVLLLDEPTSGLDPKASNEFSELLLQLQAKGTAVLMATHDIFRAKEVGTRVGIMREGELVDVLPTQNLNANELEKLYLNYMHN</sequence>
<feature type="domain" description="ABC transporter" evidence="4">
    <location>
        <begin position="5"/>
        <end position="234"/>
    </location>
</feature>
<dbReference type="Proteomes" id="UP001403385">
    <property type="component" value="Unassembled WGS sequence"/>
</dbReference>
<reference evidence="5 6" key="1">
    <citation type="submission" date="2024-04" db="EMBL/GenBank/DDBJ databases">
        <title>Novel genus in family Flammeovirgaceae.</title>
        <authorList>
            <person name="Nguyen T.H."/>
            <person name="Vuong T.Q."/>
            <person name="Le H."/>
            <person name="Kim S.-G."/>
        </authorList>
    </citation>
    <scope>NUCLEOTIDE SEQUENCE [LARGE SCALE GENOMIC DNA]</scope>
    <source>
        <strain evidence="5 6">JCM 23209</strain>
    </source>
</reference>
<keyword evidence="6" id="KW-1185">Reference proteome</keyword>
<dbReference type="Pfam" id="PF00005">
    <property type="entry name" value="ABC_tran"/>
    <property type="match status" value="1"/>
</dbReference>
<dbReference type="AlphaFoldDB" id="A0AAW9SH14"/>
<comment type="caution">
    <text evidence="5">The sequence shown here is derived from an EMBL/GenBank/DDBJ whole genome shotgun (WGS) entry which is preliminary data.</text>
</comment>
<evidence type="ECO:0000256" key="3">
    <source>
        <dbReference type="ARBA" id="ARBA00022840"/>
    </source>
</evidence>
<organism evidence="5 6">
    <name type="scientific">Rapidithrix thailandica</name>
    <dbReference type="NCBI Taxonomy" id="413964"/>
    <lineage>
        <taxon>Bacteria</taxon>
        <taxon>Pseudomonadati</taxon>
        <taxon>Bacteroidota</taxon>
        <taxon>Cytophagia</taxon>
        <taxon>Cytophagales</taxon>
        <taxon>Flammeovirgaceae</taxon>
        <taxon>Rapidithrix</taxon>
    </lineage>
</organism>
<name>A0AAW9SH14_9BACT</name>
<dbReference type="GO" id="GO:0016887">
    <property type="term" value="F:ATP hydrolysis activity"/>
    <property type="evidence" value="ECO:0007669"/>
    <property type="project" value="InterPro"/>
</dbReference>
<evidence type="ECO:0000259" key="4">
    <source>
        <dbReference type="PROSITE" id="PS50893"/>
    </source>
</evidence>
<dbReference type="PANTHER" id="PTHR42939">
    <property type="entry name" value="ABC TRANSPORTER ATP-BINDING PROTEIN ALBC-RELATED"/>
    <property type="match status" value="1"/>
</dbReference>
<dbReference type="GO" id="GO:0005524">
    <property type="term" value="F:ATP binding"/>
    <property type="evidence" value="ECO:0007669"/>
    <property type="project" value="UniProtKB-KW"/>
</dbReference>
<keyword evidence="3 5" id="KW-0067">ATP-binding</keyword>
<dbReference type="EMBL" id="JBDKWZ010000024">
    <property type="protein sequence ID" value="MEN7551614.1"/>
    <property type="molecule type" value="Genomic_DNA"/>
</dbReference>
<gene>
    <name evidence="5" type="ORF">AAG747_27110</name>
</gene>
<dbReference type="InterPro" id="IPR027417">
    <property type="entry name" value="P-loop_NTPase"/>
</dbReference>
<evidence type="ECO:0000313" key="6">
    <source>
        <dbReference type="Proteomes" id="UP001403385"/>
    </source>
</evidence>
<dbReference type="PROSITE" id="PS50893">
    <property type="entry name" value="ABC_TRANSPORTER_2"/>
    <property type="match status" value="1"/>
</dbReference>
<dbReference type="CDD" id="cd03230">
    <property type="entry name" value="ABC_DR_subfamily_A"/>
    <property type="match status" value="1"/>
</dbReference>
<evidence type="ECO:0000313" key="5">
    <source>
        <dbReference type="EMBL" id="MEN7551614.1"/>
    </source>
</evidence>